<dbReference type="Gramene" id="OIT07803">
    <property type="protein sequence ID" value="OIT07803"/>
    <property type="gene ID" value="A4A49_63174"/>
</dbReference>
<proteinExistence type="predicted"/>
<protein>
    <submittedName>
        <fullName evidence="2">Uncharacterized protein</fullName>
    </submittedName>
</protein>
<gene>
    <name evidence="2" type="ORF">A4A49_63174</name>
</gene>
<comment type="caution">
    <text evidence="2">The sequence shown here is derived from an EMBL/GenBank/DDBJ whole genome shotgun (WGS) entry which is preliminary data.</text>
</comment>
<evidence type="ECO:0000313" key="3">
    <source>
        <dbReference type="Proteomes" id="UP000187609"/>
    </source>
</evidence>
<keyword evidence="3" id="KW-1185">Reference proteome</keyword>
<dbReference type="EMBL" id="MJEQ01037183">
    <property type="protein sequence ID" value="OIT07803.1"/>
    <property type="molecule type" value="Genomic_DNA"/>
</dbReference>
<reference evidence="2" key="1">
    <citation type="submission" date="2016-11" db="EMBL/GenBank/DDBJ databases">
        <title>The genome of Nicotiana attenuata.</title>
        <authorList>
            <person name="Xu S."/>
            <person name="Brockmoeller T."/>
            <person name="Gaquerel E."/>
            <person name="Navarro A."/>
            <person name="Kuhl H."/>
            <person name="Gase K."/>
            <person name="Ling Z."/>
            <person name="Zhou W."/>
            <person name="Kreitzer C."/>
            <person name="Stanke M."/>
            <person name="Tang H."/>
            <person name="Lyons E."/>
            <person name="Pandey P."/>
            <person name="Pandey S.P."/>
            <person name="Timmermann B."/>
            <person name="Baldwin I.T."/>
        </authorList>
    </citation>
    <scope>NUCLEOTIDE SEQUENCE [LARGE SCALE GENOMIC DNA]</scope>
    <source>
        <strain evidence="2">UT</strain>
    </source>
</reference>
<feature type="compositionally biased region" description="Acidic residues" evidence="1">
    <location>
        <begin position="98"/>
        <end position="125"/>
    </location>
</feature>
<dbReference type="Proteomes" id="UP000187609">
    <property type="component" value="Unassembled WGS sequence"/>
</dbReference>
<organism evidence="2 3">
    <name type="scientific">Nicotiana attenuata</name>
    <name type="common">Coyote tobacco</name>
    <dbReference type="NCBI Taxonomy" id="49451"/>
    <lineage>
        <taxon>Eukaryota</taxon>
        <taxon>Viridiplantae</taxon>
        <taxon>Streptophyta</taxon>
        <taxon>Embryophyta</taxon>
        <taxon>Tracheophyta</taxon>
        <taxon>Spermatophyta</taxon>
        <taxon>Magnoliopsida</taxon>
        <taxon>eudicotyledons</taxon>
        <taxon>Gunneridae</taxon>
        <taxon>Pentapetalae</taxon>
        <taxon>asterids</taxon>
        <taxon>lamiids</taxon>
        <taxon>Solanales</taxon>
        <taxon>Solanaceae</taxon>
        <taxon>Nicotianoideae</taxon>
        <taxon>Nicotianeae</taxon>
        <taxon>Nicotiana</taxon>
    </lineage>
</organism>
<feature type="region of interest" description="Disordered" evidence="1">
    <location>
        <begin position="92"/>
        <end position="125"/>
    </location>
</feature>
<accession>A0A1J6JAE2</accession>
<dbReference type="AlphaFoldDB" id="A0A1J6JAE2"/>
<evidence type="ECO:0000256" key="1">
    <source>
        <dbReference type="SAM" id="MobiDB-lite"/>
    </source>
</evidence>
<sequence length="125" mass="14801">MQATQVCYVPYPRKRKDKEDWLPVLKVKPRHVVELPDEEVMAISDANLPFQVEEVEDHVIDMNIVVDENILLHDPNGDLIEMDEHVDDELLLDHHETEEEEEEEEYETEDIEDDEEDFVEEIDSD</sequence>
<dbReference type="OMA" id="LIEMDEH"/>
<feature type="non-terminal residue" evidence="2">
    <location>
        <position position="125"/>
    </location>
</feature>
<name>A0A1J6JAE2_NICAT</name>
<evidence type="ECO:0000313" key="2">
    <source>
        <dbReference type="EMBL" id="OIT07803.1"/>
    </source>
</evidence>